<dbReference type="Gene3D" id="3.10.129.10">
    <property type="entry name" value="Hotdog Thioesterase"/>
    <property type="match status" value="1"/>
</dbReference>
<keyword evidence="2" id="KW-1185">Reference proteome</keyword>
<dbReference type="InterPro" id="IPR029069">
    <property type="entry name" value="HotDog_dom_sf"/>
</dbReference>
<dbReference type="Proteomes" id="UP000291613">
    <property type="component" value="Unassembled WGS sequence"/>
</dbReference>
<comment type="caution">
    <text evidence="1">The sequence shown here is derived from an EMBL/GenBank/DDBJ whole genome shotgun (WGS) entry which is preliminary data.</text>
</comment>
<dbReference type="Pfam" id="PF13279">
    <property type="entry name" value="4HBT_2"/>
    <property type="match status" value="1"/>
</dbReference>
<dbReference type="RefSeq" id="WP_131004214.1">
    <property type="nucleotide sequence ID" value="NZ_JBHSZR010000009.1"/>
</dbReference>
<dbReference type="EMBL" id="SIUB01000007">
    <property type="protein sequence ID" value="TBN48730.1"/>
    <property type="molecule type" value="Genomic_DNA"/>
</dbReference>
<reference evidence="1 2" key="1">
    <citation type="submission" date="2019-02" db="EMBL/GenBank/DDBJ databases">
        <title>Hansschlegelia quercus sp. nov., a novel methylotrophic bacterium from buds of oak (Quercus robur L.).</title>
        <authorList>
            <person name="Agafonova N.V."/>
            <person name="Kaparullina E.N."/>
            <person name="Grouzdev D.S."/>
            <person name="Doronina N.V."/>
        </authorList>
    </citation>
    <scope>NUCLEOTIDE SEQUENCE [LARGE SCALE GENOMIC DNA]</scope>
    <source>
        <strain evidence="1 2">Dub</strain>
    </source>
</reference>
<name>A0A4Q9GC25_9HYPH</name>
<proteinExistence type="predicted"/>
<sequence length="158" mass="17479">MNDAVFVSPPLPIEPAFLDHNGHVNMAYHLVLADRALEMAFVPIKGADYVDGRGMTTFAGDVHIRYLREMTIDDEIRGRVMLVESDAKRVIWAVELVRSDGALVSSIEGNALSVSVETRKVTPFPDDVRARIEETVARCRPAAAALDWLGRRVSMSKS</sequence>
<dbReference type="CDD" id="cd00586">
    <property type="entry name" value="4HBT"/>
    <property type="match status" value="1"/>
</dbReference>
<accession>A0A4Q9GC25</accession>
<gene>
    <name evidence="1" type="ORF">EYR15_14190</name>
</gene>
<protein>
    <submittedName>
        <fullName evidence="1">Thioesterase</fullName>
    </submittedName>
</protein>
<organism evidence="1 2">
    <name type="scientific">Hansschlegelia quercus</name>
    <dbReference type="NCBI Taxonomy" id="2528245"/>
    <lineage>
        <taxon>Bacteria</taxon>
        <taxon>Pseudomonadati</taxon>
        <taxon>Pseudomonadota</taxon>
        <taxon>Alphaproteobacteria</taxon>
        <taxon>Hyphomicrobiales</taxon>
        <taxon>Methylopilaceae</taxon>
        <taxon>Hansschlegelia</taxon>
    </lineage>
</organism>
<evidence type="ECO:0000313" key="2">
    <source>
        <dbReference type="Proteomes" id="UP000291613"/>
    </source>
</evidence>
<dbReference type="AlphaFoldDB" id="A0A4Q9GC25"/>
<evidence type="ECO:0000313" key="1">
    <source>
        <dbReference type="EMBL" id="TBN48730.1"/>
    </source>
</evidence>
<dbReference type="OrthoDB" id="9803287at2"/>
<dbReference type="SUPFAM" id="SSF54637">
    <property type="entry name" value="Thioesterase/thiol ester dehydrase-isomerase"/>
    <property type="match status" value="1"/>
</dbReference>